<sequence>MMSHTGFVLASYSAALIVLAGLIGWIFMDQRIQRRALLELESRGVRRRSETKMDSAS</sequence>
<evidence type="ECO:0000256" key="9">
    <source>
        <dbReference type="ARBA" id="ARBA00022748"/>
    </source>
</evidence>
<evidence type="ECO:0000256" key="3">
    <source>
        <dbReference type="ARBA" id="ARBA00008741"/>
    </source>
</evidence>
<name>A0A2N9VWP3_9HYPH</name>
<dbReference type="GO" id="GO:0015886">
    <property type="term" value="P:heme transport"/>
    <property type="evidence" value="ECO:0007669"/>
    <property type="project" value="InterPro"/>
</dbReference>
<keyword evidence="14" id="KW-1185">Reference proteome</keyword>
<dbReference type="EMBL" id="MZMT01000035">
    <property type="protein sequence ID" value="PIO43911.1"/>
    <property type="molecule type" value="Genomic_DNA"/>
</dbReference>
<comment type="similarity">
    <text evidence="3 12">Belongs to the CcmD/CycX/HelD family.</text>
</comment>
<comment type="caution">
    <text evidence="13">The sequence shown here is derived from an EMBL/GenBank/DDBJ whole genome shotgun (WGS) entry which is preliminary data.</text>
</comment>
<evidence type="ECO:0000256" key="12">
    <source>
        <dbReference type="RuleBase" id="RU363101"/>
    </source>
</evidence>
<organism evidence="13 14">
    <name type="scientific">Phyllobacterium zundukense</name>
    <dbReference type="NCBI Taxonomy" id="1867719"/>
    <lineage>
        <taxon>Bacteria</taxon>
        <taxon>Pseudomonadati</taxon>
        <taxon>Pseudomonadota</taxon>
        <taxon>Alphaproteobacteria</taxon>
        <taxon>Hyphomicrobiales</taxon>
        <taxon>Phyllobacteriaceae</taxon>
        <taxon>Phyllobacterium</taxon>
    </lineage>
</organism>
<evidence type="ECO:0000256" key="1">
    <source>
        <dbReference type="ARBA" id="ARBA00002442"/>
    </source>
</evidence>
<keyword evidence="11 12" id="KW-0472">Membrane</keyword>
<evidence type="ECO:0000256" key="11">
    <source>
        <dbReference type="ARBA" id="ARBA00023136"/>
    </source>
</evidence>
<keyword evidence="10 12" id="KW-1133">Transmembrane helix</keyword>
<evidence type="ECO:0000256" key="10">
    <source>
        <dbReference type="ARBA" id="ARBA00022989"/>
    </source>
</evidence>
<dbReference type="Proteomes" id="UP000232163">
    <property type="component" value="Unassembled WGS sequence"/>
</dbReference>
<evidence type="ECO:0000313" key="13">
    <source>
        <dbReference type="EMBL" id="PIO43911.1"/>
    </source>
</evidence>
<dbReference type="GO" id="GO:0005886">
    <property type="term" value="C:plasma membrane"/>
    <property type="evidence" value="ECO:0007669"/>
    <property type="project" value="UniProtKB-SubCell"/>
</dbReference>
<dbReference type="GO" id="GO:0017004">
    <property type="term" value="P:cytochrome complex assembly"/>
    <property type="evidence" value="ECO:0007669"/>
    <property type="project" value="UniProtKB-KW"/>
</dbReference>
<dbReference type="AlphaFoldDB" id="A0A2N9VWP3"/>
<feature type="transmembrane region" description="Helical" evidence="12">
    <location>
        <begin position="6"/>
        <end position="28"/>
    </location>
</feature>
<accession>A0A2N9VWP3</accession>
<gene>
    <name evidence="13" type="ORF">B5P45_15135</name>
</gene>
<evidence type="ECO:0000256" key="8">
    <source>
        <dbReference type="ARBA" id="ARBA00022692"/>
    </source>
</evidence>
<evidence type="ECO:0000256" key="6">
    <source>
        <dbReference type="ARBA" id="ARBA00022475"/>
    </source>
</evidence>
<dbReference type="RefSeq" id="WP_100000883.1">
    <property type="nucleotide sequence ID" value="NZ_CP017940.1"/>
</dbReference>
<comment type="function">
    <text evidence="1 12">Required for the export of heme to the periplasm for the biogenesis of c-type cytochromes.</text>
</comment>
<evidence type="ECO:0000256" key="2">
    <source>
        <dbReference type="ARBA" id="ARBA00004377"/>
    </source>
</evidence>
<dbReference type="OrthoDB" id="9811628at2"/>
<evidence type="ECO:0000256" key="7">
    <source>
        <dbReference type="ARBA" id="ARBA00022519"/>
    </source>
</evidence>
<keyword evidence="5 12" id="KW-0813">Transport</keyword>
<keyword evidence="8 12" id="KW-0812">Transmembrane</keyword>
<evidence type="ECO:0000256" key="5">
    <source>
        <dbReference type="ARBA" id="ARBA00022448"/>
    </source>
</evidence>
<keyword evidence="6 12" id="KW-1003">Cell membrane</keyword>
<dbReference type="KEGG" id="pht:BLM14_19140"/>
<evidence type="ECO:0000313" key="14">
    <source>
        <dbReference type="Proteomes" id="UP000232163"/>
    </source>
</evidence>
<dbReference type="InterPro" id="IPR007078">
    <property type="entry name" value="Haem_export_protD_CcmD"/>
</dbReference>
<reference evidence="14" key="1">
    <citation type="journal article" date="2017" name="Int J Environ Stud">
        <title>Does the Miocene-Pliocene relict legume Oxytropis triphylla form nitrogen-fixing nodules with a combination of bacterial strains?</title>
        <authorList>
            <person name="Safronova V."/>
            <person name="Belimov A."/>
            <person name="Sazanova A."/>
            <person name="Kuznetsova I."/>
            <person name="Popova J."/>
            <person name="Andronov E."/>
            <person name="Verkhozina A."/>
            <person name="Tikhonovich I."/>
        </authorList>
    </citation>
    <scope>NUCLEOTIDE SEQUENCE [LARGE SCALE GENOMIC DNA]</scope>
    <source>
        <strain evidence="14">Tri-38</strain>
    </source>
</reference>
<dbReference type="NCBIfam" id="TIGR03141">
    <property type="entry name" value="cytochro_ccmD"/>
    <property type="match status" value="1"/>
</dbReference>
<keyword evidence="9 12" id="KW-0201">Cytochrome c-type biogenesis</keyword>
<protein>
    <recommendedName>
        <fullName evidence="4 12">Heme exporter protein D</fullName>
    </recommendedName>
</protein>
<proteinExistence type="inferred from homology"/>
<evidence type="ECO:0000256" key="4">
    <source>
        <dbReference type="ARBA" id="ARBA00016461"/>
    </source>
</evidence>
<keyword evidence="7 12" id="KW-0997">Cell inner membrane</keyword>
<comment type="subcellular location">
    <subcellularLocation>
        <location evidence="2 12">Cell inner membrane</location>
        <topology evidence="2 12">Single-pass membrane protein</topology>
    </subcellularLocation>
</comment>
<dbReference type="Pfam" id="PF04995">
    <property type="entry name" value="CcmD"/>
    <property type="match status" value="1"/>
</dbReference>